<reference evidence="1" key="1">
    <citation type="submission" date="2021-06" db="EMBL/GenBank/DDBJ databases">
        <title>Comparative genomics, transcriptomics and evolutionary studies reveal genomic signatures of adaptation to plant cell wall in hemibiotrophic fungi.</title>
        <authorList>
            <consortium name="DOE Joint Genome Institute"/>
            <person name="Baroncelli R."/>
            <person name="Diaz J.F."/>
            <person name="Benocci T."/>
            <person name="Peng M."/>
            <person name="Battaglia E."/>
            <person name="Haridas S."/>
            <person name="Andreopoulos W."/>
            <person name="Labutti K."/>
            <person name="Pangilinan J."/>
            <person name="Floch G.L."/>
            <person name="Makela M.R."/>
            <person name="Henrissat B."/>
            <person name="Grigoriev I.V."/>
            <person name="Crouch J.A."/>
            <person name="De Vries R.P."/>
            <person name="Sukno S.A."/>
            <person name="Thon M.R."/>
        </authorList>
    </citation>
    <scope>NUCLEOTIDE SEQUENCE</scope>
    <source>
        <strain evidence="1">CBS 102054</strain>
    </source>
</reference>
<comment type="caution">
    <text evidence="1">The sequence shown here is derived from an EMBL/GenBank/DDBJ whole genome shotgun (WGS) entry which is preliminary data.</text>
</comment>
<proteinExistence type="predicted"/>
<dbReference type="GeneID" id="85474593"/>
<dbReference type="Proteomes" id="UP001243989">
    <property type="component" value="Unassembled WGS sequence"/>
</dbReference>
<protein>
    <submittedName>
        <fullName evidence="1">Uncharacterized protein</fullName>
    </submittedName>
</protein>
<organism evidence="1 2">
    <name type="scientific">Colletotrichum phormii</name>
    <dbReference type="NCBI Taxonomy" id="359342"/>
    <lineage>
        <taxon>Eukaryota</taxon>
        <taxon>Fungi</taxon>
        <taxon>Dikarya</taxon>
        <taxon>Ascomycota</taxon>
        <taxon>Pezizomycotina</taxon>
        <taxon>Sordariomycetes</taxon>
        <taxon>Hypocreomycetidae</taxon>
        <taxon>Glomerellales</taxon>
        <taxon>Glomerellaceae</taxon>
        <taxon>Colletotrichum</taxon>
        <taxon>Colletotrichum acutatum species complex</taxon>
    </lineage>
</organism>
<sequence length="93" mass="9972">MQLNIVLGTVTLSIGMDSSVTASPMLPAPPTPHPLFSRPNADYGRTQVFAYGVRNPGSTCTPGGFHRTPYEKPDGITYQKGGNFLQAGHCCLY</sequence>
<evidence type="ECO:0000313" key="2">
    <source>
        <dbReference type="Proteomes" id="UP001243989"/>
    </source>
</evidence>
<gene>
    <name evidence="1" type="ORF">BDP81DRAFT_418941</name>
</gene>
<keyword evidence="2" id="KW-1185">Reference proteome</keyword>
<dbReference type="RefSeq" id="XP_060450061.1">
    <property type="nucleotide sequence ID" value="XM_060589731.1"/>
</dbReference>
<dbReference type="EMBL" id="JAHMHQ010000003">
    <property type="protein sequence ID" value="KAK1641454.1"/>
    <property type="molecule type" value="Genomic_DNA"/>
</dbReference>
<accession>A0AAJ0EJX4</accession>
<evidence type="ECO:0000313" key="1">
    <source>
        <dbReference type="EMBL" id="KAK1641454.1"/>
    </source>
</evidence>
<dbReference type="AlphaFoldDB" id="A0AAJ0EJX4"/>
<name>A0AAJ0EJX4_9PEZI</name>